<evidence type="ECO:0000313" key="2">
    <source>
        <dbReference type="Proteomes" id="UP000664844"/>
    </source>
</evidence>
<name>A0ABS3FQS4_9CYAN</name>
<protein>
    <submittedName>
        <fullName evidence="1">Uncharacterized protein</fullName>
    </submittedName>
</protein>
<sequence length="320" mass="38063">EMPQKQVYLNSLIAAFDWPMFLNEELDMVLKESMDTLCSTEDELRYAIATLESCGLEKNSREWVMDGYRILGDNDNFIRLYEENLETPEQYLMLANYMQEVQGDIPRSIAILERWIAEHTPKTEENLEDWADLYAQNCFYTNELLTELIEYYYQRGDRPNLYRILLLWLRIDGLCIELYDHLKSMATELNCWSDCQRQMHLFARDDAEVLAEIYLKEHKWDAAISLAQAPGCPVAMKQAIAYRVKSSHPEGAIGLYEQVVHHYIQKKNRTNYQSAAEYVKQIREIYLSILNSPFQWEDYLYDLQQQYLRYRALQEELQKF</sequence>
<dbReference type="Proteomes" id="UP000664844">
    <property type="component" value="Unassembled WGS sequence"/>
</dbReference>
<evidence type="ECO:0000313" key="1">
    <source>
        <dbReference type="EMBL" id="MBO0349469.1"/>
    </source>
</evidence>
<gene>
    <name evidence="1" type="ORF">J0895_10185</name>
</gene>
<accession>A0ABS3FQS4</accession>
<organism evidence="1 2">
    <name type="scientific">Phormidium pseudopriestleyi FRX01</name>
    <dbReference type="NCBI Taxonomy" id="1759528"/>
    <lineage>
        <taxon>Bacteria</taxon>
        <taxon>Bacillati</taxon>
        <taxon>Cyanobacteriota</taxon>
        <taxon>Cyanophyceae</taxon>
        <taxon>Oscillatoriophycideae</taxon>
        <taxon>Oscillatoriales</taxon>
        <taxon>Oscillatoriaceae</taxon>
        <taxon>Phormidium</taxon>
    </lineage>
</organism>
<proteinExistence type="predicted"/>
<keyword evidence="2" id="KW-1185">Reference proteome</keyword>
<comment type="caution">
    <text evidence="1">The sequence shown here is derived from an EMBL/GenBank/DDBJ whole genome shotgun (WGS) entry which is preliminary data.</text>
</comment>
<dbReference type="RefSeq" id="WP_207087992.1">
    <property type="nucleotide sequence ID" value="NZ_JAFLQW010000278.1"/>
</dbReference>
<dbReference type="EMBL" id="JAFLQW010000278">
    <property type="protein sequence ID" value="MBO0349469.1"/>
    <property type="molecule type" value="Genomic_DNA"/>
</dbReference>
<reference evidence="1 2" key="1">
    <citation type="submission" date="2021-03" db="EMBL/GenBank/DDBJ databases">
        <title>Metabolic Capacity of the Antarctic Cyanobacterium Phormidium pseudopriestleyi that Sustains Oxygenic Photosynthesis in the Presence of Hydrogen Sulfide.</title>
        <authorList>
            <person name="Lumian J.E."/>
            <person name="Jungblut A.D."/>
            <person name="Dillon M.L."/>
            <person name="Hawes I."/>
            <person name="Doran P.T."/>
            <person name="Mackey T.J."/>
            <person name="Dick G.J."/>
            <person name="Grettenberger C.L."/>
            <person name="Sumner D.Y."/>
        </authorList>
    </citation>
    <scope>NUCLEOTIDE SEQUENCE [LARGE SCALE GENOMIC DNA]</scope>
    <source>
        <strain evidence="1 2">FRX01</strain>
    </source>
</reference>
<feature type="non-terminal residue" evidence="1">
    <location>
        <position position="1"/>
    </location>
</feature>